<evidence type="ECO:0000313" key="11">
    <source>
        <dbReference type="Proteomes" id="UP000583387"/>
    </source>
</evidence>
<dbReference type="RefSeq" id="WP_187673017.1">
    <property type="nucleotide sequence ID" value="NZ_CAJFCI010000077.1"/>
</dbReference>
<dbReference type="Pfam" id="PF13807">
    <property type="entry name" value="GNVR"/>
    <property type="match status" value="1"/>
</dbReference>
<evidence type="ECO:0000256" key="7">
    <source>
        <dbReference type="SAM" id="Phobius"/>
    </source>
</evidence>
<keyword evidence="2" id="KW-1003">Cell membrane</keyword>
<reference evidence="10 11" key="1">
    <citation type="submission" date="2020-08" db="EMBL/GenBank/DDBJ databases">
        <authorList>
            <person name="Criscuolo A."/>
        </authorList>
    </citation>
    <scope>NUCLEOTIDE SEQUENCE [LARGE SCALE GENOMIC DNA]</scope>
    <source>
        <strain evidence="10">CIP111764</strain>
    </source>
</reference>
<evidence type="ECO:0000256" key="1">
    <source>
        <dbReference type="ARBA" id="ARBA00004651"/>
    </source>
</evidence>
<protein>
    <submittedName>
        <fullName evidence="10">ECA polysaccharide chain length modulation protein</fullName>
    </submittedName>
</protein>
<evidence type="ECO:0000313" key="10">
    <source>
        <dbReference type="EMBL" id="CAD5109707.1"/>
    </source>
</evidence>
<feature type="transmembrane region" description="Helical" evidence="7">
    <location>
        <begin position="321"/>
        <end position="344"/>
    </location>
</feature>
<evidence type="ECO:0000256" key="5">
    <source>
        <dbReference type="ARBA" id="ARBA00023136"/>
    </source>
</evidence>
<dbReference type="EMBL" id="CAJFCI010000077">
    <property type="protein sequence ID" value="CAD5109707.1"/>
    <property type="molecule type" value="Genomic_DNA"/>
</dbReference>
<dbReference type="InterPro" id="IPR003856">
    <property type="entry name" value="LPS_length_determ_N"/>
</dbReference>
<keyword evidence="4 7" id="KW-1133">Transmembrane helix</keyword>
<feature type="coiled-coil region" evidence="6">
    <location>
        <begin position="172"/>
        <end position="210"/>
    </location>
</feature>
<comment type="subcellular location">
    <subcellularLocation>
        <location evidence="1">Cell membrane</location>
        <topology evidence="1">Multi-pass membrane protein</topology>
    </subcellularLocation>
</comment>
<keyword evidence="5 7" id="KW-0472">Membrane</keyword>
<dbReference type="GO" id="GO:0004713">
    <property type="term" value="F:protein tyrosine kinase activity"/>
    <property type="evidence" value="ECO:0007669"/>
    <property type="project" value="TreeGrafter"/>
</dbReference>
<dbReference type="InterPro" id="IPR050445">
    <property type="entry name" value="Bact_polysacc_biosynth/exp"/>
</dbReference>
<dbReference type="InterPro" id="IPR032807">
    <property type="entry name" value="GNVR"/>
</dbReference>
<keyword evidence="6" id="KW-0175">Coiled coil</keyword>
<dbReference type="AlphaFoldDB" id="A0A7U7IC31"/>
<evidence type="ECO:0000256" key="3">
    <source>
        <dbReference type="ARBA" id="ARBA00022692"/>
    </source>
</evidence>
<keyword evidence="3 7" id="KW-0812">Transmembrane</keyword>
<dbReference type="Gene3D" id="3.30.1890.10">
    <property type="entry name" value="FepE-like"/>
    <property type="match status" value="1"/>
</dbReference>
<dbReference type="Proteomes" id="UP000583387">
    <property type="component" value="Unassembled WGS sequence"/>
</dbReference>
<name>A0A7U7IC31_9GAMM</name>
<dbReference type="PANTHER" id="PTHR32309">
    <property type="entry name" value="TYROSINE-PROTEIN KINASE"/>
    <property type="match status" value="1"/>
</dbReference>
<dbReference type="PANTHER" id="PTHR32309:SF13">
    <property type="entry name" value="FERRIC ENTEROBACTIN TRANSPORT PROTEIN FEPE"/>
    <property type="match status" value="1"/>
</dbReference>
<dbReference type="GO" id="GO:0005886">
    <property type="term" value="C:plasma membrane"/>
    <property type="evidence" value="ECO:0007669"/>
    <property type="project" value="UniProtKB-SubCell"/>
</dbReference>
<gene>
    <name evidence="10" type="primary">wzzE</name>
    <name evidence="10" type="ORF">PSEWESI4_04013</name>
</gene>
<dbReference type="SUPFAM" id="SSF160355">
    <property type="entry name" value="Bacterial polysaccharide co-polymerase-like"/>
    <property type="match status" value="1"/>
</dbReference>
<dbReference type="Pfam" id="PF02706">
    <property type="entry name" value="Wzz"/>
    <property type="match status" value="1"/>
</dbReference>
<feature type="domain" description="Tyrosine-protein kinase G-rich" evidence="9">
    <location>
        <begin position="307"/>
        <end position="341"/>
    </location>
</feature>
<proteinExistence type="predicted"/>
<sequence length="351" mass="39605">MDELQTSRAGATDEIDLVELVRGLWGQKWLILLVTLLVASGAAAYAFLSKPVYEARVAVLPPPLSKVAGFNLGRTKEAGLEPFKVQDVYAVFTRNLQSDETRRSFFEQVYLAALDEDERSLARDRLYEKFGKKLSIKALDKAQPDRYQLIVEHHDPVLAADWARRYIDDAVRRSLDEMLENAQREIEVKARDVEKQIKSLRETAKVRREDRIVRLREALRVAEAVGLEDAPGISSGQVTEQLSAIMDGSLMYMRGSRALKAEIQTLEARQSDDAFIPALRNLEERYELYSDLQIDPERVAVFRLDGTIETPDAPVKPKKTLILAIGLVLGGMLGVFIALIRLLLKKRGIEE</sequence>
<evidence type="ECO:0000259" key="8">
    <source>
        <dbReference type="Pfam" id="PF02706"/>
    </source>
</evidence>
<comment type="caution">
    <text evidence="10">The sequence shown here is derived from an EMBL/GenBank/DDBJ whole genome shotgun (WGS) entry which is preliminary data.</text>
</comment>
<feature type="domain" description="Polysaccharide chain length determinant N-terminal" evidence="8">
    <location>
        <begin position="13"/>
        <end position="107"/>
    </location>
</feature>
<evidence type="ECO:0000259" key="9">
    <source>
        <dbReference type="Pfam" id="PF13807"/>
    </source>
</evidence>
<feature type="transmembrane region" description="Helical" evidence="7">
    <location>
        <begin position="29"/>
        <end position="48"/>
    </location>
</feature>
<evidence type="ECO:0000256" key="2">
    <source>
        <dbReference type="ARBA" id="ARBA00022475"/>
    </source>
</evidence>
<organism evidence="10 11">
    <name type="scientific">Zestomonas carbonaria</name>
    <dbReference type="NCBI Taxonomy" id="2762745"/>
    <lineage>
        <taxon>Bacteria</taxon>
        <taxon>Pseudomonadati</taxon>
        <taxon>Pseudomonadota</taxon>
        <taxon>Gammaproteobacteria</taxon>
        <taxon>Pseudomonadales</taxon>
        <taxon>Pseudomonadaceae</taxon>
        <taxon>Zestomonas</taxon>
    </lineage>
</organism>
<keyword evidence="11" id="KW-1185">Reference proteome</keyword>
<evidence type="ECO:0000256" key="6">
    <source>
        <dbReference type="SAM" id="Coils"/>
    </source>
</evidence>
<accession>A0A7U7IC31</accession>
<evidence type="ECO:0000256" key="4">
    <source>
        <dbReference type="ARBA" id="ARBA00022989"/>
    </source>
</evidence>